<dbReference type="Proteomes" id="UP001233172">
    <property type="component" value="Unassembled WGS sequence"/>
</dbReference>
<accession>A0AAD8FJW3</accession>
<dbReference type="InterPro" id="IPR001304">
    <property type="entry name" value="C-type_lectin-like"/>
</dbReference>
<dbReference type="InterPro" id="IPR018378">
    <property type="entry name" value="C-type_lectin_CS"/>
</dbReference>
<name>A0AAD8FJW3_BIOPF</name>
<gene>
    <name evidence="3" type="ORF">Bpfe_002553</name>
</gene>
<keyword evidence="1" id="KW-1015">Disulfide bond</keyword>
<dbReference type="PROSITE" id="PS00615">
    <property type="entry name" value="C_TYPE_LECTIN_1"/>
    <property type="match status" value="1"/>
</dbReference>
<evidence type="ECO:0000313" key="3">
    <source>
        <dbReference type="EMBL" id="KAK0067712.1"/>
    </source>
</evidence>
<dbReference type="AlphaFoldDB" id="A0AAD8FJW3"/>
<feature type="domain" description="C-type lectin" evidence="2">
    <location>
        <begin position="1"/>
        <end position="36"/>
    </location>
</feature>
<dbReference type="InterPro" id="IPR016186">
    <property type="entry name" value="C-type_lectin-like/link_sf"/>
</dbReference>
<reference evidence="3" key="1">
    <citation type="journal article" date="2023" name="PLoS Negl. Trop. Dis.">
        <title>A genome sequence for Biomphalaria pfeifferi, the major vector snail for the human-infecting parasite Schistosoma mansoni.</title>
        <authorList>
            <person name="Bu L."/>
            <person name="Lu L."/>
            <person name="Laidemitt M.R."/>
            <person name="Zhang S.M."/>
            <person name="Mutuku M."/>
            <person name="Mkoji G."/>
            <person name="Steinauer M."/>
            <person name="Loker E.S."/>
        </authorList>
    </citation>
    <scope>NUCLEOTIDE SEQUENCE</scope>
    <source>
        <strain evidence="3">KasaAsao</strain>
    </source>
</reference>
<protein>
    <recommendedName>
        <fullName evidence="2">C-type lectin domain-containing protein</fullName>
    </recommendedName>
</protein>
<sequence>EPNNKGDWENCVHYHFDNFSLNDNYCGYSFNFICEKPVEMKPITIGEWVSKEYERVR</sequence>
<dbReference type="Pfam" id="PF00059">
    <property type="entry name" value="Lectin_C"/>
    <property type="match status" value="1"/>
</dbReference>
<proteinExistence type="predicted"/>
<comment type="caution">
    <text evidence="3">The sequence shown here is derived from an EMBL/GenBank/DDBJ whole genome shotgun (WGS) entry which is preliminary data.</text>
</comment>
<feature type="non-terminal residue" evidence="3">
    <location>
        <position position="1"/>
    </location>
</feature>
<evidence type="ECO:0000313" key="4">
    <source>
        <dbReference type="Proteomes" id="UP001233172"/>
    </source>
</evidence>
<organism evidence="3 4">
    <name type="scientific">Biomphalaria pfeifferi</name>
    <name type="common">Bloodfluke planorb</name>
    <name type="synonym">Freshwater snail</name>
    <dbReference type="NCBI Taxonomy" id="112525"/>
    <lineage>
        <taxon>Eukaryota</taxon>
        <taxon>Metazoa</taxon>
        <taxon>Spiralia</taxon>
        <taxon>Lophotrochozoa</taxon>
        <taxon>Mollusca</taxon>
        <taxon>Gastropoda</taxon>
        <taxon>Heterobranchia</taxon>
        <taxon>Euthyneura</taxon>
        <taxon>Panpulmonata</taxon>
        <taxon>Hygrophila</taxon>
        <taxon>Lymnaeoidea</taxon>
        <taxon>Planorbidae</taxon>
        <taxon>Biomphalaria</taxon>
    </lineage>
</organism>
<dbReference type="InterPro" id="IPR016187">
    <property type="entry name" value="CTDL_fold"/>
</dbReference>
<reference evidence="3" key="2">
    <citation type="submission" date="2023-04" db="EMBL/GenBank/DDBJ databases">
        <authorList>
            <person name="Bu L."/>
            <person name="Lu L."/>
            <person name="Laidemitt M.R."/>
            <person name="Zhang S.M."/>
            <person name="Mutuku M."/>
            <person name="Mkoji G."/>
            <person name="Steinauer M."/>
            <person name="Loker E.S."/>
        </authorList>
    </citation>
    <scope>NUCLEOTIDE SEQUENCE</scope>
    <source>
        <strain evidence="3">KasaAsao</strain>
        <tissue evidence="3">Whole Snail</tissue>
    </source>
</reference>
<keyword evidence="4" id="KW-1185">Reference proteome</keyword>
<dbReference type="SUPFAM" id="SSF56436">
    <property type="entry name" value="C-type lectin-like"/>
    <property type="match status" value="1"/>
</dbReference>
<dbReference type="EMBL" id="JASAOG010000006">
    <property type="protein sequence ID" value="KAK0067712.1"/>
    <property type="molecule type" value="Genomic_DNA"/>
</dbReference>
<evidence type="ECO:0000259" key="2">
    <source>
        <dbReference type="Pfam" id="PF00059"/>
    </source>
</evidence>
<evidence type="ECO:0000256" key="1">
    <source>
        <dbReference type="ARBA" id="ARBA00023157"/>
    </source>
</evidence>
<dbReference type="Gene3D" id="3.10.100.10">
    <property type="entry name" value="Mannose-Binding Protein A, subunit A"/>
    <property type="match status" value="1"/>
</dbReference>